<feature type="compositionally biased region" description="Polar residues" evidence="2">
    <location>
        <begin position="954"/>
        <end position="969"/>
    </location>
</feature>
<feature type="domain" description="Dilute" evidence="3">
    <location>
        <begin position="506"/>
        <end position="863"/>
    </location>
</feature>
<feature type="compositionally biased region" description="Low complexity" evidence="2">
    <location>
        <begin position="1128"/>
        <end position="1142"/>
    </location>
</feature>
<dbReference type="Gene3D" id="1.25.40.20">
    <property type="entry name" value="Ankyrin repeat-containing domain"/>
    <property type="match status" value="1"/>
</dbReference>
<dbReference type="PANTHER" id="PTHR16027">
    <property type="entry name" value="DILUTE DOMAIN-CONTAINING PROTEIN YPR089W"/>
    <property type="match status" value="1"/>
</dbReference>
<dbReference type="EMBL" id="KZ819636">
    <property type="protein sequence ID" value="PWN90947.1"/>
    <property type="molecule type" value="Genomic_DNA"/>
</dbReference>
<evidence type="ECO:0000259" key="3">
    <source>
        <dbReference type="PROSITE" id="PS51126"/>
    </source>
</evidence>
<dbReference type="PROSITE" id="PS51126">
    <property type="entry name" value="DILUTE"/>
    <property type="match status" value="1"/>
</dbReference>
<dbReference type="InterPro" id="IPR052072">
    <property type="entry name" value="Vascular_dev_regulator"/>
</dbReference>
<dbReference type="InterPro" id="IPR002110">
    <property type="entry name" value="Ankyrin_rpt"/>
</dbReference>
<dbReference type="Proteomes" id="UP000245768">
    <property type="component" value="Unassembled WGS sequence"/>
</dbReference>
<proteinExistence type="predicted"/>
<dbReference type="SUPFAM" id="SSF48403">
    <property type="entry name" value="Ankyrin repeat"/>
    <property type="match status" value="1"/>
</dbReference>
<feature type="region of interest" description="Disordered" evidence="2">
    <location>
        <begin position="875"/>
        <end position="969"/>
    </location>
</feature>
<dbReference type="InterPro" id="IPR002710">
    <property type="entry name" value="Dilute_dom"/>
</dbReference>
<dbReference type="RefSeq" id="XP_025378145.1">
    <property type="nucleotide sequence ID" value="XM_025521884.1"/>
</dbReference>
<feature type="repeat" description="ANK" evidence="1">
    <location>
        <begin position="171"/>
        <end position="203"/>
    </location>
</feature>
<feature type="repeat" description="ANK" evidence="1">
    <location>
        <begin position="138"/>
        <end position="170"/>
    </location>
</feature>
<feature type="compositionally biased region" description="Acidic residues" evidence="2">
    <location>
        <begin position="1114"/>
        <end position="1123"/>
    </location>
</feature>
<dbReference type="PROSITE" id="PS50088">
    <property type="entry name" value="ANK_REPEAT"/>
    <property type="match status" value="2"/>
</dbReference>
<dbReference type="SMART" id="SM00248">
    <property type="entry name" value="ANK"/>
    <property type="match status" value="2"/>
</dbReference>
<evidence type="ECO:0000256" key="1">
    <source>
        <dbReference type="PROSITE-ProRule" id="PRU00023"/>
    </source>
</evidence>
<protein>
    <recommendedName>
        <fullName evidence="3">Dilute domain-containing protein</fullName>
    </recommendedName>
</protein>
<evidence type="ECO:0000313" key="4">
    <source>
        <dbReference type="EMBL" id="PWN90947.1"/>
    </source>
</evidence>
<feature type="compositionally biased region" description="Low complexity" evidence="2">
    <location>
        <begin position="1"/>
        <end position="10"/>
    </location>
</feature>
<keyword evidence="5" id="KW-1185">Reference proteome</keyword>
<feature type="compositionally biased region" description="Low complexity" evidence="2">
    <location>
        <begin position="1075"/>
        <end position="1095"/>
    </location>
</feature>
<dbReference type="Pfam" id="PF12796">
    <property type="entry name" value="Ank_2"/>
    <property type="match status" value="1"/>
</dbReference>
<feature type="compositionally biased region" description="Polar residues" evidence="2">
    <location>
        <begin position="679"/>
        <end position="690"/>
    </location>
</feature>
<feature type="compositionally biased region" description="Polar residues" evidence="2">
    <location>
        <begin position="936"/>
        <end position="945"/>
    </location>
</feature>
<feature type="region of interest" description="Disordered" evidence="2">
    <location>
        <begin position="982"/>
        <end position="1017"/>
    </location>
</feature>
<feature type="compositionally biased region" description="Basic and acidic residues" evidence="2">
    <location>
        <begin position="18"/>
        <end position="28"/>
    </location>
</feature>
<sequence>MEASGSSDGSSGAGGQDRGLEGEQKLEEKRPSQVLFDTLLDLCPSISSVQAVALATADEFPGGEATRKKRLAKIVLRAASSGDTELLSWIIYVRSKAKQARANGEDGSSSSSGSNGSAVPPEGWAFEGIDISQLRDEEGSGPVVLAASSGHAEAVRILVGSGADVDERDACGWTPLMWATNSSNLPLVSFLLSHGADIEAKSSKGATCEDFIISSSPETFIKPLPTWLEPGPSHRPALGLVTRDAPPASPRTTDRELIADIVFEYQQATAKSKLQGKASVPQHLRSLSMGTDETNPARPASPGLLSPPSMVPDPVTPSKASSKGSLFGHSRTMSASKRRLVGRDERTQIAEAELRAREVAEGRRRGLLDMAVMLGVEYDVLVGEPPVVTEVTPSAMRKAKRRGTKPLKPTHSGLASGCGAAEIGSDVLSIEFDFETVRADQMLVFGEADLEPLLDLVVTKMRPVRAPWTHRSAPANVLFLCIRFACSLDDYDLLEGLLLGAADHIEEILYAHSTDMTYLAFWLHNCMLLLHYMQRDVTLRHCEALDDLRSLVADLINELYVFVIRDLERRIDKVMDAALLDHDAIPGMEDVKFEGEWTFIKTLTGSVKNLGQGSHSSSSAGGSVRKPLGQIFAARSSTPEANSDGATMHANSSSSPGVAPVPSPGTPSSRLRGLEKHTSSPATTTASIRRTPSVMRESSYDATPEDLLAKPSPRTITSLLTSTLHVLQLYEVNPAVIIQALSQIFFWVGCELFNRVLTRKKYLCRSRAMQIRLSVSALEDWARSNALPLSIVNSHLAPLNQLISWLQCLSSLRELDGLIATLQGLRVLNPVQMKRAARDYRYEVGETRLGDECVQYLDQLHVDWERRRQEVEQARRDAEEEEKAAKKLKQRQEEDQKRTRKSAHGRSGTATQADPSGNEDELEEGEGEGEEGGNDTLDSNTTARTATADDVKASATSPRLAQHQNPNESIARTAQRAIDSLFDPGRSMSDYKPPWSAAGQEQRYGHTEANTAHPQDGSGEAWILTELLNSRDMLPFALPSKAEALIVSPGDAFGFGRGHFQGTGTPSLKSLRGGPSPLMSAAPSPLASRSTTPLPALVSGTAQNGAPGSGEPQAGDEGEDDDEDRKSTTTSSSLASGLSASSTSSLYPLGRGFAAGAYWQPVPLLPDGMLENIDDVMQKSRATSAAILTTAARAPSADAELARNATLKALPPPPLPSRNKHLASLNVDTVKLAGEGHEAAERTPTL</sequence>
<dbReference type="CDD" id="cd15473">
    <property type="entry name" value="Myo5p-like_CBD_DIL_ANK"/>
    <property type="match status" value="1"/>
</dbReference>
<keyword evidence="1" id="KW-0040">ANK repeat</keyword>
<dbReference type="AlphaFoldDB" id="A0A316YNJ4"/>
<dbReference type="PROSITE" id="PS50297">
    <property type="entry name" value="ANK_REP_REGION"/>
    <property type="match status" value="2"/>
</dbReference>
<feature type="region of interest" description="Disordered" evidence="2">
    <location>
        <begin position="288"/>
        <end position="338"/>
    </location>
</feature>
<feature type="region of interest" description="Disordered" evidence="2">
    <location>
        <begin position="1064"/>
        <end position="1142"/>
    </location>
</feature>
<dbReference type="OrthoDB" id="426293at2759"/>
<dbReference type="InterPro" id="IPR036770">
    <property type="entry name" value="Ankyrin_rpt-contain_sf"/>
</dbReference>
<evidence type="ECO:0000313" key="5">
    <source>
        <dbReference type="Proteomes" id="UP000245768"/>
    </source>
</evidence>
<reference evidence="4 5" key="1">
    <citation type="journal article" date="2018" name="Mol. Biol. Evol.">
        <title>Broad Genomic Sampling Reveals a Smut Pathogenic Ancestry of the Fungal Clade Ustilaginomycotina.</title>
        <authorList>
            <person name="Kijpornyongpan T."/>
            <person name="Mondo S.J."/>
            <person name="Barry K."/>
            <person name="Sandor L."/>
            <person name="Lee J."/>
            <person name="Lipzen A."/>
            <person name="Pangilinan J."/>
            <person name="LaButti K."/>
            <person name="Hainaut M."/>
            <person name="Henrissat B."/>
            <person name="Grigoriev I.V."/>
            <person name="Spatafora J.W."/>
            <person name="Aime M.C."/>
        </authorList>
    </citation>
    <scope>NUCLEOTIDE SEQUENCE [LARGE SCALE GENOMIC DNA]</scope>
    <source>
        <strain evidence="4 5">MCA 4198</strain>
    </source>
</reference>
<organism evidence="4 5">
    <name type="scientific">Acaromyces ingoldii</name>
    <dbReference type="NCBI Taxonomy" id="215250"/>
    <lineage>
        <taxon>Eukaryota</taxon>
        <taxon>Fungi</taxon>
        <taxon>Dikarya</taxon>
        <taxon>Basidiomycota</taxon>
        <taxon>Ustilaginomycotina</taxon>
        <taxon>Exobasidiomycetes</taxon>
        <taxon>Exobasidiales</taxon>
        <taxon>Cryptobasidiaceae</taxon>
        <taxon>Acaromyces</taxon>
    </lineage>
</organism>
<gene>
    <name evidence="4" type="ORF">FA10DRAFT_267373</name>
</gene>
<accession>A0A316YNJ4</accession>
<dbReference type="GO" id="GO:0051020">
    <property type="term" value="F:GTPase binding"/>
    <property type="evidence" value="ECO:0007669"/>
    <property type="project" value="TreeGrafter"/>
</dbReference>
<feature type="region of interest" description="Disordered" evidence="2">
    <location>
        <begin position="637"/>
        <end position="706"/>
    </location>
</feature>
<dbReference type="InParanoid" id="A0A316YNJ4"/>
<feature type="region of interest" description="Disordered" evidence="2">
    <location>
        <begin position="1"/>
        <end position="28"/>
    </location>
</feature>
<dbReference type="GeneID" id="37043800"/>
<feature type="compositionally biased region" description="Polar residues" evidence="2">
    <location>
        <begin position="637"/>
        <end position="651"/>
    </location>
</feature>
<dbReference type="InterPro" id="IPR037986">
    <property type="entry name" value="Myo5p-like_CBD_DIL"/>
</dbReference>
<dbReference type="SMART" id="SM01132">
    <property type="entry name" value="DIL"/>
    <property type="match status" value="1"/>
</dbReference>
<feature type="compositionally biased region" description="Acidic residues" evidence="2">
    <location>
        <begin position="917"/>
        <end position="933"/>
    </location>
</feature>
<dbReference type="PANTHER" id="PTHR16027:SF6">
    <property type="entry name" value="DILUTE DOMAIN-CONTAINING PROTEIN"/>
    <property type="match status" value="1"/>
</dbReference>
<dbReference type="Pfam" id="PF01843">
    <property type="entry name" value="DIL"/>
    <property type="match status" value="1"/>
</dbReference>
<evidence type="ECO:0000256" key="2">
    <source>
        <dbReference type="SAM" id="MobiDB-lite"/>
    </source>
</evidence>
<dbReference type="STRING" id="215250.A0A316YNJ4"/>
<name>A0A316YNJ4_9BASI</name>